<keyword evidence="2" id="KW-1185">Reference proteome</keyword>
<dbReference type="AlphaFoldDB" id="A0A8X7WER2"/>
<comment type="caution">
    <text evidence="1">The sequence shown here is derived from an EMBL/GenBank/DDBJ whole genome shotgun (WGS) entry which is preliminary data.</text>
</comment>
<name>A0A8X7WER2_BRACI</name>
<organism evidence="1 2">
    <name type="scientific">Brassica carinata</name>
    <name type="common">Ethiopian mustard</name>
    <name type="synonym">Abyssinian cabbage</name>
    <dbReference type="NCBI Taxonomy" id="52824"/>
    <lineage>
        <taxon>Eukaryota</taxon>
        <taxon>Viridiplantae</taxon>
        <taxon>Streptophyta</taxon>
        <taxon>Embryophyta</taxon>
        <taxon>Tracheophyta</taxon>
        <taxon>Spermatophyta</taxon>
        <taxon>Magnoliopsida</taxon>
        <taxon>eudicotyledons</taxon>
        <taxon>Gunneridae</taxon>
        <taxon>Pentapetalae</taxon>
        <taxon>rosids</taxon>
        <taxon>malvids</taxon>
        <taxon>Brassicales</taxon>
        <taxon>Brassicaceae</taxon>
        <taxon>Brassiceae</taxon>
        <taxon>Brassica</taxon>
    </lineage>
</organism>
<evidence type="ECO:0000313" key="2">
    <source>
        <dbReference type="Proteomes" id="UP000886595"/>
    </source>
</evidence>
<accession>A0A8X7WER2</accession>
<sequence>MSFTGDSRGFHLFTLKVLKKTHKAVERLDDKVVYQFINLVIGFDMKTLWERFSNNPAGKYKYDDVKGGDKNRFIVETTLAREFYIARPTVGYISLLAQLPHVFVGTPEELKQLVRIMSFEIRRSMKRAKTHVPPWRRNVVTKFESCGCGPPVGFKESVKTARFNYSKEVDWKKNCLKVGQLTMAFKRQ</sequence>
<dbReference type="PANTHER" id="PTHR31579">
    <property type="entry name" value="OS03G0796600 PROTEIN"/>
    <property type="match status" value="1"/>
</dbReference>
<dbReference type="InterPro" id="IPR006502">
    <property type="entry name" value="PDDEXK-like"/>
</dbReference>
<dbReference type="Pfam" id="PF04720">
    <property type="entry name" value="PDDEXK_6"/>
    <property type="match status" value="1"/>
</dbReference>
<dbReference type="PANTHER" id="PTHR31579:SF42">
    <property type="entry name" value="DUF506 FAMILY PROTEIN (DUF506)"/>
    <property type="match status" value="1"/>
</dbReference>
<dbReference type="NCBIfam" id="TIGR01615">
    <property type="entry name" value="A_thal_3542"/>
    <property type="match status" value="1"/>
</dbReference>
<gene>
    <name evidence="1" type="ORF">Bca52824_011112</name>
</gene>
<dbReference type="OrthoDB" id="548115at2759"/>
<protein>
    <submittedName>
        <fullName evidence="1">Uncharacterized protein</fullName>
    </submittedName>
</protein>
<reference evidence="1 2" key="1">
    <citation type="submission" date="2020-02" db="EMBL/GenBank/DDBJ databases">
        <authorList>
            <person name="Ma Q."/>
            <person name="Huang Y."/>
            <person name="Song X."/>
            <person name="Pei D."/>
        </authorList>
    </citation>
    <scope>NUCLEOTIDE SEQUENCE [LARGE SCALE GENOMIC DNA]</scope>
    <source>
        <strain evidence="1">Sxm20200214</strain>
        <tissue evidence="1">Leaf</tissue>
    </source>
</reference>
<dbReference type="Proteomes" id="UP000886595">
    <property type="component" value="Unassembled WGS sequence"/>
</dbReference>
<proteinExistence type="predicted"/>
<evidence type="ECO:0000313" key="1">
    <source>
        <dbReference type="EMBL" id="KAG2328384.1"/>
    </source>
</evidence>
<dbReference type="EMBL" id="JAAMPC010000002">
    <property type="protein sequence ID" value="KAG2328384.1"/>
    <property type="molecule type" value="Genomic_DNA"/>
</dbReference>